<dbReference type="Gene3D" id="3.20.20.370">
    <property type="entry name" value="Glycoside hydrolase/deacetylase"/>
    <property type="match status" value="1"/>
</dbReference>
<gene>
    <name evidence="3" type="ORF">ACFPXP_01045</name>
</gene>
<dbReference type="PANTHER" id="PTHR10587">
    <property type="entry name" value="GLYCOSYL TRANSFERASE-RELATED"/>
    <property type="match status" value="1"/>
</dbReference>
<dbReference type="PROSITE" id="PS51677">
    <property type="entry name" value="NODB"/>
    <property type="match status" value="1"/>
</dbReference>
<organism evidence="3 4">
    <name type="scientific">Marinicrinis lubricantis</name>
    <dbReference type="NCBI Taxonomy" id="2086470"/>
    <lineage>
        <taxon>Bacteria</taxon>
        <taxon>Bacillati</taxon>
        <taxon>Bacillota</taxon>
        <taxon>Bacilli</taxon>
        <taxon>Bacillales</taxon>
        <taxon>Paenibacillaceae</taxon>
    </lineage>
</organism>
<dbReference type="Proteomes" id="UP001596250">
    <property type="component" value="Unassembled WGS sequence"/>
</dbReference>
<sequence length="438" mass="49924">MFKKAAVLLFALLLALFMFPFSIVHAERAQTSQSSTSIYDLLMRGEKAAIASDYQHPEQPTVYLTFDDGPSKLTPNVLDILKQEQVPATFFVLGKLAEQSPDVIQRIADEGHALGNHTYDHEYSDLYADFASFWEQVQRTERILKDITGEATTLMRAPGGTYTNFDAFYFYYLTEAGYHIYDWNVDSGDSRSKHVTATQMIQEVQQSPLKHEVHVLMHDGAGHKETVKALPTIIQWYKQQGYQFKALTPDVEPAQFRIGPVKWDRTMSKVKHSQYVAMVDQYIAANALTESATGGSLNDPVGSDEAVQQDQQEESPLFKSIIWERLLERVQPLRELTARPLQETIYVREWAEKLGGRVHWDQKRRKAYTDFIGGRIEWSLESHSVKMVTASHTWTTMLPHMKVKDGRLTVTGSDLFTMWRASSPYSTSLSSLFSSFLK</sequence>
<dbReference type="EC" id="3.-.-.-" evidence="3"/>
<dbReference type="InterPro" id="IPR011330">
    <property type="entry name" value="Glyco_hydro/deAcase_b/a-brl"/>
</dbReference>
<evidence type="ECO:0000313" key="3">
    <source>
        <dbReference type="EMBL" id="MFC5985077.1"/>
    </source>
</evidence>
<dbReference type="RefSeq" id="WP_379891567.1">
    <property type="nucleotide sequence ID" value="NZ_CBCSCT010000036.1"/>
</dbReference>
<dbReference type="CDD" id="cd10944">
    <property type="entry name" value="CE4_SmPgdA_like"/>
    <property type="match status" value="1"/>
</dbReference>
<dbReference type="SUPFAM" id="SSF88713">
    <property type="entry name" value="Glycoside hydrolase/deacetylase"/>
    <property type="match status" value="1"/>
</dbReference>
<feature type="chain" id="PRO_5045338739" evidence="1">
    <location>
        <begin position="27"/>
        <end position="438"/>
    </location>
</feature>
<dbReference type="EMBL" id="JBHSQV010000006">
    <property type="protein sequence ID" value="MFC5985077.1"/>
    <property type="molecule type" value="Genomic_DNA"/>
</dbReference>
<proteinExistence type="predicted"/>
<keyword evidence="4" id="KW-1185">Reference proteome</keyword>
<name>A0ABW1IIX8_9BACL</name>
<evidence type="ECO:0000259" key="2">
    <source>
        <dbReference type="PROSITE" id="PS51677"/>
    </source>
</evidence>
<evidence type="ECO:0000256" key="1">
    <source>
        <dbReference type="SAM" id="SignalP"/>
    </source>
</evidence>
<dbReference type="GO" id="GO:0016787">
    <property type="term" value="F:hydrolase activity"/>
    <property type="evidence" value="ECO:0007669"/>
    <property type="project" value="UniProtKB-KW"/>
</dbReference>
<dbReference type="PANTHER" id="PTHR10587:SF125">
    <property type="entry name" value="POLYSACCHARIDE DEACETYLASE YHEN-RELATED"/>
    <property type="match status" value="1"/>
</dbReference>
<feature type="signal peptide" evidence="1">
    <location>
        <begin position="1"/>
        <end position="26"/>
    </location>
</feature>
<keyword evidence="3" id="KW-0378">Hydrolase</keyword>
<protein>
    <submittedName>
        <fullName evidence="3">Polysaccharide deacetylase family protein</fullName>
        <ecNumber evidence="3">3.-.-.-</ecNumber>
    </submittedName>
</protein>
<evidence type="ECO:0000313" key="4">
    <source>
        <dbReference type="Proteomes" id="UP001596250"/>
    </source>
</evidence>
<feature type="domain" description="NodB homology" evidence="2">
    <location>
        <begin position="60"/>
        <end position="245"/>
    </location>
</feature>
<keyword evidence="1" id="KW-0732">Signal</keyword>
<dbReference type="Pfam" id="PF01522">
    <property type="entry name" value="Polysacc_deac_1"/>
    <property type="match status" value="1"/>
</dbReference>
<dbReference type="InterPro" id="IPR002509">
    <property type="entry name" value="NODB_dom"/>
</dbReference>
<comment type="caution">
    <text evidence="3">The sequence shown here is derived from an EMBL/GenBank/DDBJ whole genome shotgun (WGS) entry which is preliminary data.</text>
</comment>
<accession>A0ABW1IIX8</accession>
<reference evidence="4" key="1">
    <citation type="journal article" date="2019" name="Int. J. Syst. Evol. Microbiol.">
        <title>The Global Catalogue of Microorganisms (GCM) 10K type strain sequencing project: providing services to taxonomists for standard genome sequencing and annotation.</title>
        <authorList>
            <consortium name="The Broad Institute Genomics Platform"/>
            <consortium name="The Broad Institute Genome Sequencing Center for Infectious Disease"/>
            <person name="Wu L."/>
            <person name="Ma J."/>
        </authorList>
    </citation>
    <scope>NUCLEOTIDE SEQUENCE [LARGE SCALE GENOMIC DNA]</scope>
    <source>
        <strain evidence="4">CCM 8749</strain>
    </source>
</reference>
<dbReference type="InterPro" id="IPR050248">
    <property type="entry name" value="Polysacc_deacetylase_ArnD"/>
</dbReference>